<proteinExistence type="predicted"/>
<dbReference type="Gene3D" id="1.20.58.830">
    <property type="match status" value="5"/>
</dbReference>
<evidence type="ECO:0000259" key="3">
    <source>
        <dbReference type="Pfam" id="PF03011"/>
    </source>
</evidence>
<feature type="compositionally biased region" description="Pro residues" evidence="2">
    <location>
        <begin position="2823"/>
        <end position="2838"/>
    </location>
</feature>
<dbReference type="FunFam" id="1.20.1310.20:FF:000003">
    <property type="entry name" value="Erythrocyte membrane protein 1, PfEMP1"/>
    <property type="match status" value="1"/>
</dbReference>
<feature type="region of interest" description="Disordered" evidence="2">
    <location>
        <begin position="1159"/>
        <end position="1283"/>
    </location>
</feature>
<feature type="domain" description="Plasmodium falciparum erythrocyte membrane protein-1 N-terminal segment" evidence="6">
    <location>
        <begin position="20"/>
        <end position="54"/>
    </location>
</feature>
<feature type="compositionally biased region" description="Basic and acidic residues" evidence="2">
    <location>
        <begin position="1165"/>
        <end position="1194"/>
    </location>
</feature>
<dbReference type="InterPro" id="IPR008602">
    <property type="entry name" value="Duffy-antigen-binding"/>
</dbReference>
<feature type="domain" description="Duffy-antigen binding" evidence="4">
    <location>
        <begin position="836"/>
        <end position="1009"/>
    </location>
</feature>
<reference evidence="11" key="2">
    <citation type="submission" date="2015-07" db="EMBL/GenBank/DDBJ databases">
        <title>The genome sequence of Plasmodium falciparum IGH-CR14.</title>
        <authorList>
            <consortium name="The Broad Institute Genome Sequencing Platform"/>
            <person name="Volkman S.K."/>
            <person name="Neafsey D.E."/>
            <person name="Dash A.P."/>
            <person name="Chitnis C.E."/>
            <person name="Hartl D.L."/>
            <person name="Young S.K."/>
            <person name="Kodira C.D."/>
            <person name="Zeng Q."/>
            <person name="Koehrsen M."/>
            <person name="Godfrey P."/>
            <person name="Alvarado L."/>
            <person name="Berlin A."/>
            <person name="Borenstein D."/>
            <person name="Chen Z."/>
            <person name="Engels R."/>
            <person name="Freedman E."/>
            <person name="Gellesch M."/>
            <person name="Goldberg J."/>
            <person name="Griggs A."/>
            <person name="Gujja S."/>
            <person name="Heiman D."/>
            <person name="Hepburn T."/>
            <person name="Howarth C."/>
            <person name="Jen D."/>
            <person name="Larson L."/>
            <person name="Lewis B."/>
            <person name="Mehta T."/>
            <person name="Park D."/>
            <person name="Pearson M."/>
            <person name="Roberts A."/>
            <person name="Saif S."/>
            <person name="Shea T."/>
            <person name="Shenoy N."/>
            <person name="Sisk P."/>
            <person name="Stolte C."/>
            <person name="Sykes S."/>
            <person name="Walk T."/>
            <person name="White J."/>
            <person name="Yandava C."/>
            <person name="Wirth D.F."/>
            <person name="Nusbaum C."/>
            <person name="Birren B."/>
        </authorList>
    </citation>
    <scope>NUCLEOTIDE SEQUENCE [LARGE SCALE GENOMIC DNA]</scope>
    <source>
        <strain evidence="11">IGH-CR14</strain>
    </source>
</reference>
<name>A0A0L1I8F6_PLAFA</name>
<feature type="domain" description="Duffy-binding-like" evidence="3">
    <location>
        <begin position="576"/>
        <end position="718"/>
    </location>
</feature>
<dbReference type="Gene3D" id="1.10.1900.40">
    <property type="entry name" value="Acidic terminal segments, variant surface antigen of PfEMP1"/>
    <property type="match status" value="2"/>
</dbReference>
<evidence type="ECO:0000256" key="1">
    <source>
        <dbReference type="SAM" id="Coils"/>
    </source>
</evidence>
<feature type="domain" description="Duffy-binding-like" evidence="3">
    <location>
        <begin position="2556"/>
        <end position="2690"/>
    </location>
</feature>
<feature type="region of interest" description="Disordered" evidence="2">
    <location>
        <begin position="2683"/>
        <end position="2839"/>
    </location>
</feature>
<evidence type="ECO:0000313" key="10">
    <source>
        <dbReference type="EMBL" id="KNG75495.1"/>
    </source>
</evidence>
<dbReference type="Pfam" id="PF21807">
    <property type="entry name" value="PfEMP1_CIDRalpha1_dom"/>
    <property type="match status" value="1"/>
</dbReference>
<feature type="compositionally biased region" description="Basic and acidic residues" evidence="2">
    <location>
        <begin position="2813"/>
        <end position="2822"/>
    </location>
</feature>
<gene>
    <name evidence="10" type="ORF">PFMG_01664</name>
</gene>
<dbReference type="OrthoDB" id="10495164at2759"/>
<dbReference type="InterPro" id="IPR029210">
    <property type="entry name" value="PfEMP1_NTS"/>
</dbReference>
<dbReference type="Pfam" id="PF05424">
    <property type="entry name" value="Duffy_binding"/>
    <property type="match status" value="5"/>
</dbReference>
<dbReference type="InterPro" id="IPR054595">
    <property type="entry name" value="DBL_C"/>
</dbReference>
<dbReference type="InterPro" id="IPR004258">
    <property type="entry name" value="DBL"/>
</dbReference>
<organism evidence="10 11">
    <name type="scientific">Plasmodium falciparum IGH-CR14</name>
    <dbReference type="NCBI Taxonomy" id="580059"/>
    <lineage>
        <taxon>Eukaryota</taxon>
        <taxon>Sar</taxon>
        <taxon>Alveolata</taxon>
        <taxon>Apicomplexa</taxon>
        <taxon>Aconoidasida</taxon>
        <taxon>Haemosporida</taxon>
        <taxon>Plasmodiidae</taxon>
        <taxon>Plasmodium</taxon>
        <taxon>Plasmodium (Laverania)</taxon>
    </lineage>
</organism>
<evidence type="ECO:0000256" key="2">
    <source>
        <dbReference type="SAM" id="MobiDB-lite"/>
    </source>
</evidence>
<evidence type="ECO:0000259" key="6">
    <source>
        <dbReference type="Pfam" id="PF15447"/>
    </source>
</evidence>
<feature type="domain" description="Cysteine-rich interdomain region 1 gamma" evidence="7">
    <location>
        <begin position="2503"/>
        <end position="2555"/>
    </location>
</feature>
<feature type="compositionally biased region" description="Acidic residues" evidence="2">
    <location>
        <begin position="1248"/>
        <end position="1274"/>
    </location>
</feature>
<evidence type="ECO:0000259" key="8">
    <source>
        <dbReference type="Pfam" id="PF21807"/>
    </source>
</evidence>
<accession>A0A0L1I8F6</accession>
<dbReference type="FunFam" id="1.10.1900.40:FF:000001">
    <property type="entry name" value="Erythrocyte membrane protein 1"/>
    <property type="match status" value="1"/>
</dbReference>
<dbReference type="Gene3D" id="1.20.1310.20">
    <property type="entry name" value="Duffy-antigen binding domain"/>
    <property type="match status" value="5"/>
</dbReference>
<feature type="domain" description="Duffy-antigen binding" evidence="4">
    <location>
        <begin position="1327"/>
        <end position="1527"/>
    </location>
</feature>
<feature type="domain" description="Plasmodium falciparum erythrocyte membrane protein 1 acidic terminal segment" evidence="5">
    <location>
        <begin position="2849"/>
        <end position="3271"/>
    </location>
</feature>
<dbReference type="InterPro" id="IPR044932">
    <property type="entry name" value="PfEMP1_ATS_sf"/>
</dbReference>
<dbReference type="InterPro" id="IPR042202">
    <property type="entry name" value="Duffy-ag-bd_sf"/>
</dbReference>
<feature type="compositionally biased region" description="Acidic residues" evidence="2">
    <location>
        <begin position="2706"/>
        <end position="2720"/>
    </location>
</feature>
<dbReference type="Pfam" id="PF03011">
    <property type="entry name" value="PFEMP"/>
    <property type="match status" value="2"/>
</dbReference>
<dbReference type="Pfam" id="PF18562">
    <property type="entry name" value="CIDR1_gamma"/>
    <property type="match status" value="1"/>
</dbReference>
<dbReference type="SUPFAM" id="SSF140924">
    <property type="entry name" value="Duffy binding domain-like"/>
    <property type="match status" value="7"/>
</dbReference>
<feature type="region of interest" description="Disordered" evidence="2">
    <location>
        <begin position="821"/>
        <end position="840"/>
    </location>
</feature>
<dbReference type="Pfam" id="PF22672">
    <property type="entry name" value="DBL_C"/>
    <property type="match status" value="2"/>
</dbReference>
<feature type="domain" description="Duffy-antigen binding" evidence="4">
    <location>
        <begin position="125"/>
        <end position="304"/>
    </location>
</feature>
<dbReference type="FunFam" id="1.20.58.830:FF:000005">
    <property type="entry name" value="Erythrocyte membrane protein 1, PfEMP1"/>
    <property type="match status" value="1"/>
</dbReference>
<dbReference type="Pfam" id="PF15445">
    <property type="entry name" value="ATS"/>
    <property type="match status" value="1"/>
</dbReference>
<reference evidence="11" key="1">
    <citation type="submission" date="2015-07" db="EMBL/GenBank/DDBJ databases">
        <title>Annotation of Plasmodium falciparum IGH-CR14.</title>
        <authorList>
            <consortium name="The Broad Institute Genome Sequencing Platform"/>
            <person name="Volkman S.K."/>
            <person name="Neafsey D.E."/>
            <person name="Dash A.P."/>
            <person name="Chitnis C.E."/>
            <person name="Hartl D.L."/>
            <person name="Young S.K."/>
            <person name="Zeng Q."/>
            <person name="Koehrsen M."/>
            <person name="Alvarado L."/>
            <person name="Berlin A."/>
            <person name="Borenstein D."/>
            <person name="Chapman S.B."/>
            <person name="Chen Z."/>
            <person name="Engels R."/>
            <person name="Freedman E."/>
            <person name="Gellesch M."/>
            <person name="Goldberg J."/>
            <person name="Griggs A."/>
            <person name="Gujja S."/>
            <person name="Heilman E.R."/>
            <person name="Heiman D.I."/>
            <person name="Howarth C."/>
            <person name="Jen D."/>
            <person name="Larson L."/>
            <person name="Mehta T."/>
            <person name="Neiman D."/>
            <person name="Park D."/>
            <person name="Pearson M."/>
            <person name="Roberts A."/>
            <person name="Saif S."/>
            <person name="Shea T."/>
            <person name="Shenoy N."/>
            <person name="Sisk P."/>
            <person name="Stolte C."/>
            <person name="Sykes S."/>
            <person name="Walk T."/>
            <person name="White J."/>
            <person name="Yandava C."/>
            <person name="Haas B."/>
            <person name="Henn M.R."/>
            <person name="Nusbaum C."/>
            <person name="Birren B."/>
        </authorList>
    </citation>
    <scope>NUCLEOTIDE SEQUENCE [LARGE SCALE GENOMIC DNA]</scope>
    <source>
        <strain evidence="11">IGH-CR14</strain>
    </source>
</reference>
<dbReference type="EMBL" id="GG665059">
    <property type="protein sequence ID" value="KNG75495.1"/>
    <property type="molecule type" value="Genomic_DNA"/>
</dbReference>
<dbReference type="GO" id="GO:0016020">
    <property type="term" value="C:membrane"/>
    <property type="evidence" value="ECO:0007669"/>
    <property type="project" value="InterPro"/>
</dbReference>
<evidence type="ECO:0000259" key="5">
    <source>
        <dbReference type="Pfam" id="PF15445"/>
    </source>
</evidence>
<feature type="compositionally biased region" description="Polar residues" evidence="2">
    <location>
        <begin position="2692"/>
        <end position="2705"/>
    </location>
</feature>
<protein>
    <submittedName>
        <fullName evidence="10">Erythrocyte membrane protein 1</fullName>
    </submittedName>
</protein>
<feature type="compositionally biased region" description="Basic and acidic residues" evidence="2">
    <location>
        <begin position="823"/>
        <end position="833"/>
    </location>
</feature>
<evidence type="ECO:0000259" key="7">
    <source>
        <dbReference type="Pfam" id="PF18562"/>
    </source>
</evidence>
<feature type="domain" description="PfEMP1 CIDRalpha1" evidence="8">
    <location>
        <begin position="507"/>
        <end position="564"/>
    </location>
</feature>
<dbReference type="Pfam" id="PF15447">
    <property type="entry name" value="NTS"/>
    <property type="match status" value="1"/>
</dbReference>
<evidence type="ECO:0000259" key="9">
    <source>
        <dbReference type="Pfam" id="PF22672"/>
    </source>
</evidence>
<dbReference type="Gene3D" id="1.20.58.1930">
    <property type="match status" value="3"/>
</dbReference>
<sequence length="3271" mass="377176">MGNQLEKPVAPTVPHESHNSARNVLEKIGKHIKDEINKKKNNTNKLKGTLSKAQFLDGLYRATGGKVRTGPGGSCELSHLFHTNITNQHERNPCHGRKENRFDENAEAYCNSDKIRDNGERSAGGACVPFRRQNLCDKNLEFLDNNNTNTTDDLLGNVLVTAKYEGESIVKNHPNKETSDVCTALARSFADIGDIVRGRDMFKSNDKVENGLKKVFDKIHKKLGTEGKEYYNDTNNKINYVKLREAWWKANRDQVWRAITCNAPYKSRYFIQSENNTQLFSNRQCGHGEHEVLTNLDYVPQFLRWFEEWAEEFCRKKNIKLENVKKACRDEEKGIYCSHNGYDCTQTIRNKDICIRESKCTGCLVKCSLYDDWLRNQRNEFEKQKEKYDKEILKYKSNEKISGSNINNKYYEEFYKNLKEGKYETANEFINLLNEGRYCKKKKNSEEENIDFTMTGDKDAFYRSDYCQVCPYCGVDCDGTNCKPRRERYPDCGNNEAYDPPNGAETTEINVINSGDKQVGITEKLSEFCNDKNNKNGKNYQKWECYYKHIDDNKCKMEINIANSKLNNKITSFDEFFDLWVRKFLIDTIKWENELKDCINNRTTDCSDGCNKHCVCFDKWVKQKEQEWKSIMELFKNEHVIPEQYKININKLFNGYFFQVMDKVNKDVTKWNQLKQELKKKIDSSKGNEGTKDSESAIELLLDHLKESATTCKDNNANEACDSSKKVTQYPCVKNNNGGKVVSVKQIAQYYKRKAYIQLNERAGRSKLKGDASQGQYERTGNASDFKDICKITKDHSNAHSSRSPNPCNGKNQGRFNIGTEWSYKDNKNKPTHPEAYMPPRREHMCTSNLEHLNTGNKGLSDGTLASHSLLGDVLLAVKKEGEFIADKLRSDSDKSSICNAMKYSFADLGDIIRGRDLWERNGDMVKLETNLKKIFKNIKDKLPGDIQKKYTDNTKHLELRKDWWEANRAKVWEAMQCSLKDVNTSEGDCIYKSRDRVPVEDYIPQRLRWMTEWAEWFCKMQSQEYDKLVGKCNGCMNKGKCKQGNGHCVTCKTSCENYKKFINTWQPQWKQMEQKYSQLYEEAKKYSDSGKKDTKNKNDYVLKFLNKLQKENGVVSSTPSTKSGNTATSDVYGTAAGYVHQEATMNCHTQNQFCEKKHGVKPSNGREDNEYAFRPQPHDHEKECNCQSRNREPPRRRRGVLRRGFRRVPRRRRLPQNVVVGGAGRSEDHNENTTPRPAPPDQKDGANEDSEEEEEEEDDDAGGGSDVEAEAEAPQEPGPKEEVKVCDIVEVIFNGKSATSAIYGCNTKNYNDWNCKPSDVHSDHAGACMPPRREKLCIYYFGNQGQIRNMITQEKLKDGFIKSAAGETFLSWQKYKTDNKSDVNLQNKLESGIIPEDFKRKMFYTFGDLRDFLFGTDISKNHGKGSELEKQIYSLFPPNGEKAGKLTREEWWNGNGPKIWNAMLCALSYNTNEKTFKDKVHSQLTTTYPYSLVKFSGDKTTTLEEFAQRPQFLRWLTEWYDDYCHTRQKYLKDVKEKCKSNDQLKCDKECNKKCEDYEKYMKKKKEEWIPQDKYYKDERDKKEVVNDSKGIIVKDYVLANAKEYLKKTFTASCITSSGNTQNSATNAVETNIELLEKQSYYDADQYCGCTKFIKDTEYTMISGENNCKGLKNEATKGTIKWIHSDDKDHTYLKKNGLPSEVYVPPRRQRICFEGLDNTKIVTNKSTLRMRLMKLAATEGYNLGQYYKNKEEQKNNADNYSYEVGPCSAMKYSFYDLRDIILGYDNLEDNTQTEKNMKKIFKDSNTRDGSEPGSIVRQTFWNNNKDCVWEAMKCGYKKSGETIPDECKNMPRDSDYPIASNRDEGTAYQFLRWFAEWGEDFCKHKEKELEKLVGACNDYNCGDNENKKKKCTSACTQYKQFISEWKPQYEKQIKKYGEHKDKIYSRHPMVKEAKDAQEYLDKQLQKSCNSGGKCDCMNKKSTSNGNNMPASLDDAPNEYKQACSCQLPQPPSEPARPASHEPAETLTSACNIVDEILRNETENKFKDLCAQKFKNGKRSYPGWDCNSSIFKTGEQEGACMPPRRQKLYIHKLKELSDQKSETDLRQAFIECTAVETFFSWHEYKQEKKREKKKETTYVGGIALLDEDEEETSPEEDPQTQLNKGIIPEDFKRQMFYTYADYRDIFFGNDIGNYGIKDIYTNVQKILEKQNGLLVEQKDDKRKRENWWNVYGKDIWEGMLCALSYNIETKTKNEDVQEKLTKNDKKTYNYENVTINSVPSDNTTSLSKFASRPQFFRWLEEWGETFCGTRKRMLKNVNDNCRPGIYGDKTCSGDGFDCDEMPPKKEEIFKPFYCYSCAEECRKYRKWIERKKTEYEEQEKAYKNQKAKYTNKIKGAESNFDIFDPHFVQKLDSDYASIESFLGNLKIGPCKINHEDEKDNGEDEIKFGDKKKTFKHAENCKPCSEFKVKCNGNGSCSGGGTKVTCNPRNGTINAKDIGNVGNSTKNLHILVNDNNTNRNKFDDLQVCEHAGIFQGIRKDVWKCGEFCGVDICTLEKKDYNKIKKKLKACIKNEKNKLCINGCYKNCNCVEKWIKEKEKEWKQIKEHYLQQYNSKDNDYFYNLKAFLEQGIFGSDKKKAIEPCKDLGEFERSTHCNGAASSENGKPQKKDIIECLLDKLEKKTKKCKDDHPQPSAENQAQTCENSTPPEDEDNEQTLEDNEENEKTNIQPGFCPPPIQQQDEGEEKCEEAKPPGTVNDVKEEEEEKEEEKDKGDEEIGSPPAVPAEPEPEPEPNQVEEEKGPPAPAAPPSTPAAPKKDKKEKQPLPKPKPQPEPPQPYLPPALKNAMLSSTIMWSVGISFAAISYFLLKKKPKSPVDLIRVLDIHKGDYDISTLKSSNRYIPYVSDRHKGKTYIYMEGDSDSGHYYEDTTDITSSSESEYEEMDINDIYPYTSPKYKTLIEVVLEPSKSNGNTPSKGDGNTLGDDMVPTTNTFTDEQWSELKHDFISQYIQSESLDVPQYDVSTELPMNIVDNVLDDGINEKPFITSIHDRDLYTGEEISYNIDMSTNSMDDPKYVSNNVYSGIDLINDSLSGGEPIDIYNEVLKRKENELFGTNYKKNTSNNSVAKNTNSDPIMNQLDLLHKWLDRHRDMCEKWNNKEDILNKLNEQWNKDNNSGDIPNDNKTLNTDVSIQIDMDETKGKKEFSNMDTILDDIEDDIYYDVNDDENPSVDDIPMDHNKVDVPKKVHVEMKILNNTSNGTLEPEFPISDVWNI</sequence>
<dbReference type="GO" id="GO:0046789">
    <property type="term" value="F:host cell surface receptor binding"/>
    <property type="evidence" value="ECO:0007669"/>
    <property type="project" value="InterPro"/>
</dbReference>
<dbReference type="InterPro" id="IPR049158">
    <property type="entry name" value="PfEMP1_CIDRalpha1_dom"/>
</dbReference>
<feature type="compositionally biased region" description="Pro residues" evidence="2">
    <location>
        <begin position="2800"/>
        <end position="2810"/>
    </location>
</feature>
<evidence type="ECO:0000313" key="11">
    <source>
        <dbReference type="Proteomes" id="UP000054562"/>
    </source>
</evidence>
<dbReference type="InterPro" id="IPR029211">
    <property type="entry name" value="PfEMP1_ATS"/>
</dbReference>
<feature type="domain" description="Duffy-binding-like" evidence="9">
    <location>
        <begin position="308"/>
        <end position="464"/>
    </location>
</feature>
<keyword evidence="1" id="KW-0175">Coiled coil</keyword>
<feature type="region of interest" description="Disordered" evidence="2">
    <location>
        <begin position="1"/>
        <end position="21"/>
    </location>
</feature>
<feature type="domain" description="Duffy-antigen binding" evidence="4">
    <location>
        <begin position="2077"/>
        <end position="2267"/>
    </location>
</feature>
<evidence type="ECO:0000259" key="4">
    <source>
        <dbReference type="Pfam" id="PF05424"/>
    </source>
</evidence>
<feature type="domain" description="Duffy-binding-like" evidence="9">
    <location>
        <begin position="2300"/>
        <end position="2457"/>
    </location>
</feature>
<feature type="coiled-coil region" evidence="1">
    <location>
        <begin position="2364"/>
        <end position="2398"/>
    </location>
</feature>
<dbReference type="InterPro" id="IPR041480">
    <property type="entry name" value="CIDR1_gamma"/>
</dbReference>
<dbReference type="Proteomes" id="UP000054562">
    <property type="component" value="Unassembled WGS sequence"/>
</dbReference>
<feature type="compositionally biased region" description="Basic residues" evidence="2">
    <location>
        <begin position="1195"/>
        <end position="1215"/>
    </location>
</feature>
<feature type="domain" description="Duffy-antigen binding" evidence="4">
    <location>
        <begin position="1702"/>
        <end position="1874"/>
    </location>
</feature>